<comment type="caution">
    <text evidence="5">The sequence shown here is derived from an EMBL/GenBank/DDBJ whole genome shotgun (WGS) entry which is preliminary data.</text>
</comment>
<evidence type="ECO:0000256" key="1">
    <source>
        <dbReference type="ARBA" id="ARBA00005965"/>
    </source>
</evidence>
<dbReference type="Gene3D" id="1.10.418.40">
    <property type="entry name" value="Autophagy protein 6/Beclin 1"/>
    <property type="match status" value="1"/>
</dbReference>
<feature type="domain" description="Atg6/beclin coiled-coil" evidence="4">
    <location>
        <begin position="55"/>
        <end position="184"/>
    </location>
</feature>
<sequence>MNCSVCSDLLQVHPSLLNDQVTAVLENRNINGPSSLNSGKLLELIANSSGPLDVPICKVCCNSISEDLEKQLTEMDKEYLEHKNVYESLLEQKESSKVDEQTVRRQLEDLSREESELMEELNGLLKSEVDLTKELKDKQDEQKKMIEKDEELYRKLRDNHRTLSEQSAEKRSLKTQIAYAEEQLNKLTKTNVLDMAFFIWKDGEYGTINGLRLGRLPADNVDWHEINAAFGQAAMLMVVMCRHVNLKLENYEIVPFGSHSIIRHFKGNKTEEYQLYGSGSWRPFGLSTLDHGIVALVDCFCQLENKLKEKFPKAERILPYRMVKDKIIDQESQYLVKMQLNSEERWTKAMKCLLLNMKRVVGILASNRVALEDIKSGQ</sequence>
<keyword evidence="6" id="KW-1185">Reference proteome</keyword>
<dbReference type="GO" id="GO:0000407">
    <property type="term" value="C:phagophore assembly site"/>
    <property type="evidence" value="ECO:0007669"/>
    <property type="project" value="TreeGrafter"/>
</dbReference>
<dbReference type="GO" id="GO:0000045">
    <property type="term" value="P:autophagosome assembly"/>
    <property type="evidence" value="ECO:0007669"/>
    <property type="project" value="TreeGrafter"/>
</dbReference>
<feature type="domain" description="Atg6 BARA" evidence="3">
    <location>
        <begin position="187"/>
        <end position="361"/>
    </location>
</feature>
<dbReference type="GO" id="GO:0030674">
    <property type="term" value="F:protein-macromolecule adaptor activity"/>
    <property type="evidence" value="ECO:0007669"/>
    <property type="project" value="TreeGrafter"/>
</dbReference>
<dbReference type="GO" id="GO:0045324">
    <property type="term" value="P:late endosome to vacuole transport"/>
    <property type="evidence" value="ECO:0007669"/>
    <property type="project" value="TreeGrafter"/>
</dbReference>
<dbReference type="EMBL" id="CAJFCW020000004">
    <property type="protein sequence ID" value="CAG9112610.1"/>
    <property type="molecule type" value="Genomic_DNA"/>
</dbReference>
<dbReference type="PANTHER" id="PTHR12768">
    <property type="entry name" value="BECLIN 1"/>
    <property type="match status" value="1"/>
</dbReference>
<dbReference type="GO" id="GO:0034271">
    <property type="term" value="C:phosphatidylinositol 3-kinase complex, class III, type I"/>
    <property type="evidence" value="ECO:0007669"/>
    <property type="project" value="TreeGrafter"/>
</dbReference>
<dbReference type="GO" id="GO:0043548">
    <property type="term" value="F:phosphatidylinositol 3-kinase binding"/>
    <property type="evidence" value="ECO:0007669"/>
    <property type="project" value="TreeGrafter"/>
</dbReference>
<keyword evidence="2" id="KW-0175">Coiled coil</keyword>
<dbReference type="AlphaFoldDB" id="A0A811KWC3"/>
<proteinExistence type="inferred from homology"/>
<dbReference type="InterPro" id="IPR040455">
    <property type="entry name" value="Atg6_BARA"/>
</dbReference>
<dbReference type="Pfam" id="PF04111">
    <property type="entry name" value="APG6"/>
    <property type="match status" value="1"/>
</dbReference>
<dbReference type="GO" id="GO:0034272">
    <property type="term" value="C:phosphatidylinositol 3-kinase complex, class III, type II"/>
    <property type="evidence" value="ECO:0007669"/>
    <property type="project" value="TreeGrafter"/>
</dbReference>
<comment type="similarity">
    <text evidence="1">Belongs to the beclin family.</text>
</comment>
<dbReference type="Proteomes" id="UP000614601">
    <property type="component" value="Unassembled WGS sequence"/>
</dbReference>
<evidence type="ECO:0000313" key="5">
    <source>
        <dbReference type="EMBL" id="CAD5219520.1"/>
    </source>
</evidence>
<organism evidence="5 6">
    <name type="scientific">Bursaphelenchus okinawaensis</name>
    <dbReference type="NCBI Taxonomy" id="465554"/>
    <lineage>
        <taxon>Eukaryota</taxon>
        <taxon>Metazoa</taxon>
        <taxon>Ecdysozoa</taxon>
        <taxon>Nematoda</taxon>
        <taxon>Chromadorea</taxon>
        <taxon>Rhabditida</taxon>
        <taxon>Tylenchina</taxon>
        <taxon>Tylenchomorpha</taxon>
        <taxon>Aphelenchoidea</taxon>
        <taxon>Aphelenchoididae</taxon>
        <taxon>Bursaphelenchus</taxon>
    </lineage>
</organism>
<dbReference type="PANTHER" id="PTHR12768:SF4">
    <property type="entry name" value="BECLIN-1"/>
    <property type="match status" value="1"/>
</dbReference>
<name>A0A811KWC3_9BILA</name>
<reference evidence="5" key="1">
    <citation type="submission" date="2020-09" db="EMBL/GenBank/DDBJ databases">
        <authorList>
            <person name="Kikuchi T."/>
        </authorList>
    </citation>
    <scope>NUCLEOTIDE SEQUENCE</scope>
    <source>
        <strain evidence="5">SH1</strain>
    </source>
</reference>
<dbReference type="EMBL" id="CAJFDH010000004">
    <property type="protein sequence ID" value="CAD5219520.1"/>
    <property type="molecule type" value="Genomic_DNA"/>
</dbReference>
<evidence type="ECO:0000259" key="3">
    <source>
        <dbReference type="Pfam" id="PF04111"/>
    </source>
</evidence>
<dbReference type="InterPro" id="IPR038274">
    <property type="entry name" value="Atg6/Beclin_C_sf"/>
</dbReference>
<evidence type="ECO:0000259" key="4">
    <source>
        <dbReference type="Pfam" id="PF17675"/>
    </source>
</evidence>
<accession>A0A811KWC3</accession>
<dbReference type="OrthoDB" id="20368at2759"/>
<dbReference type="Proteomes" id="UP000783686">
    <property type="component" value="Unassembled WGS sequence"/>
</dbReference>
<gene>
    <name evidence="5" type="ORF">BOKJ2_LOCUS8485</name>
</gene>
<dbReference type="Pfam" id="PF17675">
    <property type="entry name" value="APG6_N"/>
    <property type="match status" value="1"/>
</dbReference>
<dbReference type="GO" id="GO:0006995">
    <property type="term" value="P:cellular response to nitrogen starvation"/>
    <property type="evidence" value="ECO:0007669"/>
    <property type="project" value="TreeGrafter"/>
</dbReference>
<dbReference type="InterPro" id="IPR041691">
    <property type="entry name" value="Atg6/beclin_CC"/>
</dbReference>
<feature type="coiled-coil region" evidence="2">
    <location>
        <begin position="65"/>
        <end position="190"/>
    </location>
</feature>
<dbReference type="GO" id="GO:0000423">
    <property type="term" value="P:mitophagy"/>
    <property type="evidence" value="ECO:0007669"/>
    <property type="project" value="TreeGrafter"/>
</dbReference>
<evidence type="ECO:0008006" key="7">
    <source>
        <dbReference type="Google" id="ProtNLM"/>
    </source>
</evidence>
<evidence type="ECO:0000256" key="2">
    <source>
        <dbReference type="SAM" id="Coils"/>
    </source>
</evidence>
<protein>
    <recommendedName>
        <fullName evidence="7">Atg6 BARA domain-containing protein</fullName>
    </recommendedName>
</protein>
<dbReference type="InterPro" id="IPR007243">
    <property type="entry name" value="Atg6/Beclin"/>
</dbReference>
<evidence type="ECO:0000313" key="6">
    <source>
        <dbReference type="Proteomes" id="UP000614601"/>
    </source>
</evidence>